<dbReference type="SMART" id="SM00567">
    <property type="entry name" value="EZ_HEAT"/>
    <property type="match status" value="2"/>
</dbReference>
<evidence type="ECO:0000256" key="5">
    <source>
        <dbReference type="ARBA" id="ARBA00022785"/>
    </source>
</evidence>
<dbReference type="PROSITE" id="PS51379">
    <property type="entry name" value="4FE4S_FER_2"/>
    <property type="match status" value="1"/>
</dbReference>
<dbReference type="FunFam" id="3.30.70.20:FF:000037">
    <property type="entry name" value="Epoxyqueuosine reductase"/>
    <property type="match status" value="1"/>
</dbReference>
<organism evidence="10 11">
    <name type="scientific">Rubinisphaera italica</name>
    <dbReference type="NCBI Taxonomy" id="2527969"/>
    <lineage>
        <taxon>Bacteria</taxon>
        <taxon>Pseudomonadati</taxon>
        <taxon>Planctomycetota</taxon>
        <taxon>Planctomycetia</taxon>
        <taxon>Planctomycetales</taxon>
        <taxon>Planctomycetaceae</taxon>
        <taxon>Rubinisphaera</taxon>
    </lineage>
</organism>
<sequence length="385" mass="43263">MPANLTDHIKESARELGFELVGIAPAVSPVSLPHFESWVEAGYAGDMKYIPGRREAYQHPRHILPVVRSVIMTAMCYDPQRNVEQEEIRIGQIARYARGEKDYHDVMKVSLKTLAQRIHKAVPESKTRAVVDTTPLLERDFAQQAGLGWFGKNTMLLNKSIGSYFFLGALLTDVELTPDEPHNSSHCGTCTRCLDACPTDAFVQPYVLNATKCISYYTIEMRDQSIPEEIRPGLKDWMFGCDICQEVCPWNRKAPQTREEKFEPQVNLPDAIEFLAMTPETFKTKFRGTPLERTGRNALARNAAVVIGNSGSRETVQHLVDALQDESPLVREAVVWALGKLENAETIAILQSQLCIEQEEIVLNQLKATLSQLDNNSDEIDFEAV</sequence>
<keyword evidence="3" id="KW-0819">tRNA processing</keyword>
<dbReference type="SUPFAM" id="SSF46548">
    <property type="entry name" value="alpha-helical ferredoxin"/>
    <property type="match status" value="1"/>
</dbReference>
<dbReference type="InterPro" id="IPR017900">
    <property type="entry name" value="4Fe4S_Fe_S_CS"/>
</dbReference>
<dbReference type="EMBL" id="SJPG01000001">
    <property type="protein sequence ID" value="TWT61117.1"/>
    <property type="molecule type" value="Genomic_DNA"/>
</dbReference>
<dbReference type="Gene3D" id="1.25.10.10">
    <property type="entry name" value="Leucine-rich Repeat Variant"/>
    <property type="match status" value="1"/>
</dbReference>
<keyword evidence="1" id="KW-0004">4Fe-4S</keyword>
<name>A0A5C5XD78_9PLAN</name>
<accession>A0A5C5XD78</accession>
<dbReference type="Proteomes" id="UP000316095">
    <property type="component" value="Unassembled WGS sequence"/>
</dbReference>
<dbReference type="InterPro" id="IPR004453">
    <property type="entry name" value="QueG"/>
</dbReference>
<evidence type="ECO:0000313" key="10">
    <source>
        <dbReference type="EMBL" id="TWT61117.1"/>
    </source>
</evidence>
<keyword evidence="11" id="KW-1185">Reference proteome</keyword>
<reference evidence="10 11" key="1">
    <citation type="submission" date="2019-02" db="EMBL/GenBank/DDBJ databases">
        <title>Deep-cultivation of Planctomycetes and their phenomic and genomic characterization uncovers novel biology.</title>
        <authorList>
            <person name="Wiegand S."/>
            <person name="Jogler M."/>
            <person name="Boedeker C."/>
            <person name="Pinto D."/>
            <person name="Vollmers J."/>
            <person name="Rivas-Marin E."/>
            <person name="Kohn T."/>
            <person name="Peeters S.H."/>
            <person name="Heuer A."/>
            <person name="Rast P."/>
            <person name="Oberbeckmann S."/>
            <person name="Bunk B."/>
            <person name="Jeske O."/>
            <person name="Meyerdierks A."/>
            <person name="Storesund J.E."/>
            <person name="Kallscheuer N."/>
            <person name="Luecker S."/>
            <person name="Lage O.M."/>
            <person name="Pohl T."/>
            <person name="Merkel B.J."/>
            <person name="Hornburger P."/>
            <person name="Mueller R.-W."/>
            <person name="Bruemmer F."/>
            <person name="Labrenz M."/>
            <person name="Spormann A.M."/>
            <person name="Op Den Camp H."/>
            <person name="Overmann J."/>
            <person name="Amann R."/>
            <person name="Jetten M.S.M."/>
            <person name="Mascher T."/>
            <person name="Medema M.H."/>
            <person name="Devos D.P."/>
            <person name="Kaster A.-K."/>
            <person name="Ovreas L."/>
            <person name="Rohde M."/>
            <person name="Galperin M.Y."/>
            <person name="Jogler C."/>
        </authorList>
    </citation>
    <scope>NUCLEOTIDE SEQUENCE [LARGE SCALE GENOMIC DNA]</scope>
    <source>
        <strain evidence="10 11">Pan54</strain>
    </source>
</reference>
<dbReference type="PROSITE" id="PS00198">
    <property type="entry name" value="4FE4S_FER_1"/>
    <property type="match status" value="1"/>
</dbReference>
<evidence type="ECO:0000256" key="2">
    <source>
        <dbReference type="ARBA" id="ARBA00022490"/>
    </source>
</evidence>
<keyword evidence="6 10" id="KW-0560">Oxidoreductase</keyword>
<dbReference type="GO" id="GO:0046872">
    <property type="term" value="F:metal ion binding"/>
    <property type="evidence" value="ECO:0007669"/>
    <property type="project" value="UniProtKB-KW"/>
</dbReference>
<evidence type="ECO:0000256" key="6">
    <source>
        <dbReference type="ARBA" id="ARBA00023002"/>
    </source>
</evidence>
<dbReference type="InterPro" id="IPR016024">
    <property type="entry name" value="ARM-type_fold"/>
</dbReference>
<dbReference type="AlphaFoldDB" id="A0A5C5XD78"/>
<evidence type="ECO:0000256" key="1">
    <source>
        <dbReference type="ARBA" id="ARBA00022485"/>
    </source>
</evidence>
<dbReference type="GO" id="GO:0008616">
    <property type="term" value="P:tRNA queuosine(34) biosynthetic process"/>
    <property type="evidence" value="ECO:0007669"/>
    <property type="project" value="UniProtKB-KW"/>
</dbReference>
<evidence type="ECO:0000259" key="9">
    <source>
        <dbReference type="PROSITE" id="PS51379"/>
    </source>
</evidence>
<keyword evidence="4" id="KW-0479">Metal-binding</keyword>
<keyword evidence="2" id="KW-0963">Cytoplasm</keyword>
<dbReference type="InterPro" id="IPR013542">
    <property type="entry name" value="QueG_DUF1730"/>
</dbReference>
<dbReference type="InterPro" id="IPR017896">
    <property type="entry name" value="4Fe4S_Fe-S-bd"/>
</dbReference>
<feature type="domain" description="4Fe-4S ferredoxin-type" evidence="9">
    <location>
        <begin position="178"/>
        <end position="207"/>
    </location>
</feature>
<keyword evidence="5" id="KW-0671">Queuosine biosynthesis</keyword>
<evidence type="ECO:0000256" key="4">
    <source>
        <dbReference type="ARBA" id="ARBA00022723"/>
    </source>
</evidence>
<dbReference type="InterPro" id="IPR011989">
    <property type="entry name" value="ARM-like"/>
</dbReference>
<dbReference type="InterPro" id="IPR004155">
    <property type="entry name" value="PBS_lyase_HEAT"/>
</dbReference>
<proteinExistence type="predicted"/>
<evidence type="ECO:0000256" key="8">
    <source>
        <dbReference type="ARBA" id="ARBA00023014"/>
    </source>
</evidence>
<dbReference type="Pfam" id="PF13484">
    <property type="entry name" value="Fer4_16"/>
    <property type="match status" value="1"/>
</dbReference>
<evidence type="ECO:0000256" key="3">
    <source>
        <dbReference type="ARBA" id="ARBA00022694"/>
    </source>
</evidence>
<dbReference type="Pfam" id="PF08331">
    <property type="entry name" value="QueG_DUF1730"/>
    <property type="match status" value="1"/>
</dbReference>
<dbReference type="SUPFAM" id="SSF48371">
    <property type="entry name" value="ARM repeat"/>
    <property type="match status" value="1"/>
</dbReference>
<dbReference type="GO" id="GO:0052693">
    <property type="term" value="F:epoxyqueuosine reductase activity"/>
    <property type="evidence" value="ECO:0007669"/>
    <property type="project" value="TreeGrafter"/>
</dbReference>
<dbReference type="Gene3D" id="3.30.70.20">
    <property type="match status" value="1"/>
</dbReference>
<comment type="caution">
    <text evidence="10">The sequence shown here is derived from an EMBL/GenBank/DDBJ whole genome shotgun (WGS) entry which is preliminary data.</text>
</comment>
<dbReference type="PANTHER" id="PTHR30002:SF4">
    <property type="entry name" value="EPOXYQUEUOSINE REDUCTASE"/>
    <property type="match status" value="1"/>
</dbReference>
<dbReference type="GO" id="GO:0051539">
    <property type="term" value="F:4 iron, 4 sulfur cluster binding"/>
    <property type="evidence" value="ECO:0007669"/>
    <property type="project" value="UniProtKB-KW"/>
</dbReference>
<protein>
    <submittedName>
        <fullName evidence="10">Epoxyqueuosine reductase</fullName>
        <ecNumber evidence="10">1.1.-.-</ecNumber>
    </submittedName>
</protein>
<dbReference type="EC" id="1.1.-.-" evidence="10"/>
<keyword evidence="7" id="KW-0408">Iron</keyword>
<keyword evidence="8" id="KW-0411">Iron-sulfur</keyword>
<evidence type="ECO:0000256" key="7">
    <source>
        <dbReference type="ARBA" id="ARBA00023004"/>
    </source>
</evidence>
<dbReference type="PANTHER" id="PTHR30002">
    <property type="entry name" value="EPOXYQUEUOSINE REDUCTASE"/>
    <property type="match status" value="1"/>
</dbReference>
<dbReference type="Pfam" id="PF13646">
    <property type="entry name" value="HEAT_2"/>
    <property type="match status" value="1"/>
</dbReference>
<evidence type="ECO:0000313" key="11">
    <source>
        <dbReference type="Proteomes" id="UP000316095"/>
    </source>
</evidence>
<gene>
    <name evidence="10" type="primary">queG</name>
    <name evidence="10" type="ORF">Pan54_18520</name>
</gene>
<dbReference type="NCBIfam" id="TIGR00276">
    <property type="entry name" value="tRNA epoxyqueuosine(34) reductase QueG"/>
    <property type="match status" value="1"/>
</dbReference>